<reference evidence="3" key="1">
    <citation type="journal article" date="2019" name="Int. J. Syst. Evol. Microbiol.">
        <title>The Global Catalogue of Microorganisms (GCM) 10K type strain sequencing project: providing services to taxonomists for standard genome sequencing and annotation.</title>
        <authorList>
            <consortium name="The Broad Institute Genomics Platform"/>
            <consortium name="The Broad Institute Genome Sequencing Center for Infectious Disease"/>
            <person name="Wu L."/>
            <person name="Ma J."/>
        </authorList>
    </citation>
    <scope>NUCLEOTIDE SEQUENCE [LARGE SCALE GENOMIC DNA]</scope>
    <source>
        <strain evidence="3">KCTC 42964</strain>
    </source>
</reference>
<sequence length="766" mass="84671">MRQAIRPALSWLLALLLLPAWGLTAHAQSQARPEEHVVKRTILALYDRQSEETIRLSRVGSYATMPLHQLGLKVVYHNIRDPLPTPETIPGLRGVVTWFGGEVPEPLAYLRWATALLEQGIPFAVLGDTGTTGAPVEQQDRFLRHLGLEATGDFRLLTYDMALSQGEAGMIGYERAPMRPYPSYTVFRQGDAGATLYLAAKGGEGADHPLVIIGENGGFAGAGYEYYFDPEIVRGRWIIDPFAFFSRIFRVDGLPRPDATTLAGRRIYFSHVDGDGWRNISRVPGFRDRESGATWALFKKAWEPYPDLPVTVAPIAAELDTKYFASADDLELARELFALPHIEAATHTYSHPFVWRFFRHYNAQKEQELEVKAGRAPSTEGNRWDRMMASFNLTPQDRYLISEGTAADEHPVMRAFANVPWSLENEIAGSARQIEEVLPAGKKVALVQWSGDTSPFPKAVRETRAAGMTNMNGGDPRFDPEYPSVLFVSGLAFTGNGIVQPYAQASNENTYTNLWSERYYGLRYLAATLRNTERPRRLKPFNLYYHNYSGEFPESLEAVVSILDLARRSEIAPIEASRYAAIVDGFQSTRIVAIGGQDGGSVWRIENRGALNTIRFDDAAFQAVDFGRSAGVIGQRHYQGSLYVALDPVAKAPVVALAAIDRTDIPPAADRPYLIEARWPLRALQPGAAGAVTAEARGYGTGAFTWRVEPGRSYAIHVLAGEDEVWRGRATADAAGRLAFTVDADGLRWLRLELSPEAAGTSDSAS</sequence>
<dbReference type="RefSeq" id="WP_379898998.1">
    <property type="nucleotide sequence ID" value="NZ_JBHRTR010000017.1"/>
</dbReference>
<organism evidence="2 3">
    <name type="scientific">Marinibaculum pumilum</name>
    <dbReference type="NCBI Taxonomy" id="1766165"/>
    <lineage>
        <taxon>Bacteria</taxon>
        <taxon>Pseudomonadati</taxon>
        <taxon>Pseudomonadota</taxon>
        <taxon>Alphaproteobacteria</taxon>
        <taxon>Rhodospirillales</taxon>
        <taxon>Rhodospirillaceae</taxon>
        <taxon>Marinibaculum</taxon>
    </lineage>
</organism>
<dbReference type="PANTHER" id="PTHR35882">
    <property type="entry name" value="PELA"/>
    <property type="match status" value="1"/>
</dbReference>
<comment type="caution">
    <text evidence="2">The sequence shown here is derived from an EMBL/GenBank/DDBJ whole genome shotgun (WGS) entry which is preliminary data.</text>
</comment>
<proteinExistence type="predicted"/>
<keyword evidence="1" id="KW-0732">Signal</keyword>
<evidence type="ECO:0000313" key="3">
    <source>
        <dbReference type="Proteomes" id="UP001595528"/>
    </source>
</evidence>
<keyword evidence="3" id="KW-1185">Reference proteome</keyword>
<name>A0ABV7KWW0_9PROT</name>
<feature type="signal peptide" evidence="1">
    <location>
        <begin position="1"/>
        <end position="27"/>
    </location>
</feature>
<feature type="chain" id="PRO_5046279892" evidence="1">
    <location>
        <begin position="28"/>
        <end position="766"/>
    </location>
</feature>
<evidence type="ECO:0000313" key="2">
    <source>
        <dbReference type="EMBL" id="MFC3226855.1"/>
    </source>
</evidence>
<accession>A0ABV7KWW0</accession>
<evidence type="ECO:0000256" key="1">
    <source>
        <dbReference type="SAM" id="SignalP"/>
    </source>
</evidence>
<dbReference type="Proteomes" id="UP001595528">
    <property type="component" value="Unassembled WGS sequence"/>
</dbReference>
<protein>
    <submittedName>
        <fullName evidence="2">Uncharacterized protein</fullName>
    </submittedName>
</protein>
<gene>
    <name evidence="2" type="ORF">ACFOGJ_06425</name>
</gene>
<dbReference type="EMBL" id="JBHRTR010000017">
    <property type="protein sequence ID" value="MFC3226855.1"/>
    <property type="molecule type" value="Genomic_DNA"/>
</dbReference>
<dbReference type="PANTHER" id="PTHR35882:SF2">
    <property type="entry name" value="PELA"/>
    <property type="match status" value="1"/>
</dbReference>